<reference evidence="2" key="1">
    <citation type="submission" date="2013-02" db="EMBL/GenBank/DDBJ databases">
        <authorList>
            <consortium name="The Broad Institute Genome Sequencing Platform"/>
            <person name="Cuomo C."/>
            <person name="Becnel J."/>
            <person name="Sanscrainte N."/>
            <person name="Walker B."/>
            <person name="Young S.K."/>
            <person name="Zeng Q."/>
            <person name="Gargeya S."/>
            <person name="Fitzgerald M."/>
            <person name="Haas B."/>
            <person name="Abouelleil A."/>
            <person name="Alvarado L."/>
            <person name="Arachchi H.M."/>
            <person name="Berlin A.M."/>
            <person name="Chapman S.B."/>
            <person name="Dewar J."/>
            <person name="Goldberg J."/>
            <person name="Griggs A."/>
            <person name="Gujja S."/>
            <person name="Hansen M."/>
            <person name="Howarth C."/>
            <person name="Imamovic A."/>
            <person name="Larimer J."/>
            <person name="McCowan C."/>
            <person name="Murphy C."/>
            <person name="Neiman D."/>
            <person name="Pearson M."/>
            <person name="Priest M."/>
            <person name="Roberts A."/>
            <person name="Saif S."/>
            <person name="Shea T."/>
            <person name="Sisk P."/>
            <person name="Sykes S."/>
            <person name="Wortman J."/>
            <person name="Nusbaum C."/>
            <person name="Birren B."/>
        </authorList>
    </citation>
    <scope>NUCLEOTIDE SEQUENCE [LARGE SCALE GENOMIC DNA]</scope>
    <source>
        <strain evidence="2">PRA339</strain>
    </source>
</reference>
<keyword evidence="2" id="KW-1185">Reference proteome</keyword>
<dbReference type="OrthoDB" id="2193638at2759"/>
<dbReference type="HOGENOM" id="CLU_1098268_0_0_1"/>
<organism evidence="1 2">
    <name type="scientific">Anncaliia algerae PRA339</name>
    <dbReference type="NCBI Taxonomy" id="1288291"/>
    <lineage>
        <taxon>Eukaryota</taxon>
        <taxon>Fungi</taxon>
        <taxon>Fungi incertae sedis</taxon>
        <taxon>Microsporidia</taxon>
        <taxon>Tubulinosematoidea</taxon>
        <taxon>Tubulinosematidae</taxon>
        <taxon>Anncaliia</taxon>
    </lineage>
</organism>
<protein>
    <recommendedName>
        <fullName evidence="3">Inner centromere protein ARK-binding domain-containing protein</fullName>
    </recommendedName>
</protein>
<dbReference type="AlphaFoldDB" id="A0A059EWW3"/>
<dbReference type="Proteomes" id="UP000030655">
    <property type="component" value="Unassembled WGS sequence"/>
</dbReference>
<accession>A0A059EWW3</accession>
<gene>
    <name evidence="1" type="ORF">H312_03407</name>
</gene>
<dbReference type="EMBL" id="KK365326">
    <property type="protein sequence ID" value="KCZ79206.1"/>
    <property type="molecule type" value="Genomic_DNA"/>
</dbReference>
<reference evidence="1 2" key="2">
    <citation type="submission" date="2014-03" db="EMBL/GenBank/DDBJ databases">
        <title>The Genome Sequence of Anncaliia algerae insect isolate PRA339.</title>
        <authorList>
            <consortium name="The Broad Institute Genome Sequencing Platform"/>
            <consortium name="The Broad Institute Genome Sequencing Center for Infectious Disease"/>
            <person name="Cuomo C."/>
            <person name="Becnel J."/>
            <person name="Sanscrainte N."/>
            <person name="Walker B."/>
            <person name="Young S.K."/>
            <person name="Zeng Q."/>
            <person name="Gargeya S."/>
            <person name="Fitzgerald M."/>
            <person name="Haas B."/>
            <person name="Abouelleil A."/>
            <person name="Alvarado L."/>
            <person name="Arachchi H.M."/>
            <person name="Berlin A.M."/>
            <person name="Chapman S.B."/>
            <person name="Dewar J."/>
            <person name="Goldberg J."/>
            <person name="Griggs A."/>
            <person name="Gujja S."/>
            <person name="Hansen M."/>
            <person name="Howarth C."/>
            <person name="Imamovic A."/>
            <person name="Larimer J."/>
            <person name="McCowan C."/>
            <person name="Murphy C."/>
            <person name="Neiman D."/>
            <person name="Pearson M."/>
            <person name="Priest M."/>
            <person name="Roberts A."/>
            <person name="Saif S."/>
            <person name="Shea T."/>
            <person name="Sisk P."/>
            <person name="Sykes S."/>
            <person name="Wortman J."/>
            <person name="Nusbaum C."/>
            <person name="Birren B."/>
        </authorList>
    </citation>
    <scope>NUCLEOTIDE SEQUENCE [LARGE SCALE GENOMIC DNA]</scope>
    <source>
        <strain evidence="1 2">PRA339</strain>
    </source>
</reference>
<evidence type="ECO:0000313" key="1">
    <source>
        <dbReference type="EMBL" id="KCZ79206.1"/>
    </source>
</evidence>
<name>A0A059EWW3_9MICR</name>
<dbReference type="VEuPathDB" id="MicrosporidiaDB:H312_03407"/>
<proteinExistence type="predicted"/>
<dbReference type="STRING" id="1288291.A0A059EWW3"/>
<sequence>MRQTFKEEIIQFWTKSLKSAISTIKEKFCKVLRKNETTKSIKPKKSVRKKITLTFKRKTIKSKPNTTRARIKLNNVLDQTVQVVKESEAEPLSVEILKKKESTLHDSVINDILKENEINKEKKNISLLEEERSKKLKTEKNQFYKRIVQRIEGNDLKKNLIERKLKLINCIDSNNYIPKIDIPEINHGDEMSLELAFDMPVWAKNPKLTELVEKQDHDFLESKFNNCSSVDIVSIFPKIKNLSNDSPNKWNKN</sequence>
<evidence type="ECO:0008006" key="3">
    <source>
        <dbReference type="Google" id="ProtNLM"/>
    </source>
</evidence>
<evidence type="ECO:0000313" key="2">
    <source>
        <dbReference type="Proteomes" id="UP000030655"/>
    </source>
</evidence>